<dbReference type="RefSeq" id="WP_380585478.1">
    <property type="nucleotide sequence ID" value="NZ_JBHSQJ010000083.1"/>
</dbReference>
<evidence type="ECO:0000313" key="6">
    <source>
        <dbReference type="EMBL" id="MFC5909570.1"/>
    </source>
</evidence>
<dbReference type="Gene3D" id="1.10.357.10">
    <property type="entry name" value="Tetracycline Repressor, domain 2"/>
    <property type="match status" value="1"/>
</dbReference>
<organism evidence="6 7">
    <name type="scientific">Streptacidiphilus monticola</name>
    <dbReference type="NCBI Taxonomy" id="2161674"/>
    <lineage>
        <taxon>Bacteria</taxon>
        <taxon>Bacillati</taxon>
        <taxon>Actinomycetota</taxon>
        <taxon>Actinomycetes</taxon>
        <taxon>Kitasatosporales</taxon>
        <taxon>Streptomycetaceae</taxon>
        <taxon>Streptacidiphilus</taxon>
    </lineage>
</organism>
<dbReference type="SUPFAM" id="SSF46689">
    <property type="entry name" value="Homeodomain-like"/>
    <property type="match status" value="1"/>
</dbReference>
<evidence type="ECO:0000256" key="3">
    <source>
        <dbReference type="ARBA" id="ARBA00023163"/>
    </source>
</evidence>
<evidence type="ECO:0000256" key="2">
    <source>
        <dbReference type="ARBA" id="ARBA00023125"/>
    </source>
</evidence>
<dbReference type="PROSITE" id="PS50977">
    <property type="entry name" value="HTH_TETR_2"/>
    <property type="match status" value="1"/>
</dbReference>
<evidence type="ECO:0000256" key="1">
    <source>
        <dbReference type="ARBA" id="ARBA00023015"/>
    </source>
</evidence>
<gene>
    <name evidence="6" type="ORF">ACFP3V_20420</name>
</gene>
<feature type="DNA-binding region" description="H-T-H motif" evidence="4">
    <location>
        <begin position="35"/>
        <end position="54"/>
    </location>
</feature>
<reference evidence="7" key="1">
    <citation type="journal article" date="2019" name="Int. J. Syst. Evol. Microbiol.">
        <title>The Global Catalogue of Microorganisms (GCM) 10K type strain sequencing project: providing services to taxonomists for standard genome sequencing and annotation.</title>
        <authorList>
            <consortium name="The Broad Institute Genomics Platform"/>
            <consortium name="The Broad Institute Genome Sequencing Center for Infectious Disease"/>
            <person name="Wu L."/>
            <person name="Ma J."/>
        </authorList>
    </citation>
    <scope>NUCLEOTIDE SEQUENCE [LARGE SCALE GENOMIC DNA]</scope>
    <source>
        <strain evidence="7">JCM 4816</strain>
    </source>
</reference>
<feature type="domain" description="HTH tetR-type" evidence="5">
    <location>
        <begin position="12"/>
        <end position="72"/>
    </location>
</feature>
<dbReference type="InterPro" id="IPR001647">
    <property type="entry name" value="HTH_TetR"/>
</dbReference>
<dbReference type="InterPro" id="IPR050109">
    <property type="entry name" value="HTH-type_TetR-like_transc_reg"/>
</dbReference>
<sequence>MSTGRSRAPRNTLSAELIVDRALALLDARPMESFSMRVLAEDLGVGTMALYTYFRGKEELFRAARERVLADYVPPSGEGPWHEQLREACLAAYHVFTGRPAVLRLLAEASSGDDFADIAMVTMERQLALLRAAGLSRDEAVLANGALLRYTLGSALREVKACTSEDFHATAIRKRLAALSPESHPTLTDLGPEMVRFAQDGEAQFRFGLDLVITGLREKVAAAG</sequence>
<dbReference type="InterPro" id="IPR009057">
    <property type="entry name" value="Homeodomain-like_sf"/>
</dbReference>
<dbReference type="Pfam" id="PF02909">
    <property type="entry name" value="TetR_C_1"/>
    <property type="match status" value="1"/>
</dbReference>
<dbReference type="InterPro" id="IPR004111">
    <property type="entry name" value="Repressor_TetR_C"/>
</dbReference>
<dbReference type="PANTHER" id="PTHR30055">
    <property type="entry name" value="HTH-TYPE TRANSCRIPTIONAL REGULATOR RUTR"/>
    <property type="match status" value="1"/>
</dbReference>
<dbReference type="InterPro" id="IPR036271">
    <property type="entry name" value="Tet_transcr_reg_TetR-rel_C_sf"/>
</dbReference>
<keyword evidence="3" id="KW-0804">Transcription</keyword>
<dbReference type="Proteomes" id="UP001596174">
    <property type="component" value="Unassembled WGS sequence"/>
</dbReference>
<keyword evidence="1" id="KW-0805">Transcription regulation</keyword>
<evidence type="ECO:0000313" key="7">
    <source>
        <dbReference type="Proteomes" id="UP001596174"/>
    </source>
</evidence>
<keyword evidence="7" id="KW-1185">Reference proteome</keyword>
<name>A0ABW1G4B0_9ACTN</name>
<keyword evidence="2 4" id="KW-0238">DNA-binding</keyword>
<evidence type="ECO:0000259" key="5">
    <source>
        <dbReference type="PROSITE" id="PS50977"/>
    </source>
</evidence>
<proteinExistence type="predicted"/>
<dbReference type="PANTHER" id="PTHR30055:SF151">
    <property type="entry name" value="TRANSCRIPTIONAL REGULATORY PROTEIN"/>
    <property type="match status" value="1"/>
</dbReference>
<accession>A0ABW1G4B0</accession>
<comment type="caution">
    <text evidence="6">The sequence shown here is derived from an EMBL/GenBank/DDBJ whole genome shotgun (WGS) entry which is preliminary data.</text>
</comment>
<protein>
    <submittedName>
        <fullName evidence="6">TetR/AcrR family transcriptional regulator C-terminal domain-containing protein</fullName>
    </submittedName>
</protein>
<dbReference type="Pfam" id="PF00440">
    <property type="entry name" value="TetR_N"/>
    <property type="match status" value="1"/>
</dbReference>
<evidence type="ECO:0000256" key="4">
    <source>
        <dbReference type="PROSITE-ProRule" id="PRU00335"/>
    </source>
</evidence>
<dbReference type="SUPFAM" id="SSF48498">
    <property type="entry name" value="Tetracyclin repressor-like, C-terminal domain"/>
    <property type="match status" value="1"/>
</dbReference>
<dbReference type="EMBL" id="JBHSQJ010000083">
    <property type="protein sequence ID" value="MFC5909570.1"/>
    <property type="molecule type" value="Genomic_DNA"/>
</dbReference>